<comment type="cofactor">
    <cofactor evidence="1">
        <name>thiamine diphosphate</name>
        <dbReference type="ChEBI" id="CHEBI:58937"/>
    </cofactor>
</comment>
<dbReference type="EMBL" id="JAQQAL010000017">
    <property type="protein sequence ID" value="MDC7226801.1"/>
    <property type="molecule type" value="Genomic_DNA"/>
</dbReference>
<evidence type="ECO:0000313" key="5">
    <source>
        <dbReference type="EMBL" id="MDC7226801.1"/>
    </source>
</evidence>
<keyword evidence="2" id="KW-0560">Oxidoreductase</keyword>
<dbReference type="FunFam" id="3.40.50.920:FF:000001">
    <property type="entry name" value="Pyruvate dehydrogenase E1 beta subunit"/>
    <property type="match status" value="1"/>
</dbReference>
<dbReference type="InterPro" id="IPR029061">
    <property type="entry name" value="THDP-binding"/>
</dbReference>
<dbReference type="FunFam" id="3.40.50.970:FF:000001">
    <property type="entry name" value="Pyruvate dehydrogenase E1 beta subunit"/>
    <property type="match status" value="1"/>
</dbReference>
<dbReference type="Pfam" id="PF02779">
    <property type="entry name" value="Transket_pyr"/>
    <property type="match status" value="1"/>
</dbReference>
<organism evidence="5 6">
    <name type="scientific">Candidatus Thalassospirochaeta sargassi</name>
    <dbReference type="NCBI Taxonomy" id="3119039"/>
    <lineage>
        <taxon>Bacteria</taxon>
        <taxon>Pseudomonadati</taxon>
        <taxon>Spirochaetota</taxon>
        <taxon>Spirochaetia</taxon>
        <taxon>Spirochaetales</taxon>
        <taxon>Spirochaetaceae</taxon>
        <taxon>Candidatus Thalassospirochaeta</taxon>
    </lineage>
</organism>
<comment type="caution">
    <text evidence="5">The sequence shown here is derived from an EMBL/GenBank/DDBJ whole genome shotgun (WGS) entry which is preliminary data.</text>
</comment>
<evidence type="ECO:0000256" key="1">
    <source>
        <dbReference type="ARBA" id="ARBA00001964"/>
    </source>
</evidence>
<dbReference type="NCBIfam" id="NF006667">
    <property type="entry name" value="PRK09212.1"/>
    <property type="match status" value="1"/>
</dbReference>
<feature type="domain" description="Transketolase-like pyrimidine-binding" evidence="4">
    <location>
        <begin position="4"/>
        <end position="179"/>
    </location>
</feature>
<dbReference type="PANTHER" id="PTHR43257">
    <property type="entry name" value="PYRUVATE DEHYDROGENASE E1 COMPONENT BETA SUBUNIT"/>
    <property type="match status" value="1"/>
</dbReference>
<dbReference type="SUPFAM" id="SSF52922">
    <property type="entry name" value="TK C-terminal domain-like"/>
    <property type="match status" value="1"/>
</dbReference>
<proteinExistence type="predicted"/>
<dbReference type="SUPFAM" id="SSF52518">
    <property type="entry name" value="Thiamin diphosphate-binding fold (THDP-binding)"/>
    <property type="match status" value="1"/>
</dbReference>
<protein>
    <submittedName>
        <fullName evidence="5">Alpha-ketoacid dehydrogenase subunit beta</fullName>
    </submittedName>
</protein>
<dbReference type="Gene3D" id="3.40.50.920">
    <property type="match status" value="1"/>
</dbReference>
<dbReference type="InterPro" id="IPR033248">
    <property type="entry name" value="Transketolase_C"/>
</dbReference>
<evidence type="ECO:0000256" key="3">
    <source>
        <dbReference type="ARBA" id="ARBA00023052"/>
    </source>
</evidence>
<dbReference type="SMART" id="SM00861">
    <property type="entry name" value="Transket_pyr"/>
    <property type="match status" value="1"/>
</dbReference>
<dbReference type="Pfam" id="PF02780">
    <property type="entry name" value="Transketolase_C"/>
    <property type="match status" value="1"/>
</dbReference>
<keyword evidence="3" id="KW-0786">Thiamine pyrophosphate</keyword>
<gene>
    <name evidence="5" type="ORF">PQJ61_08545</name>
</gene>
<dbReference type="Proteomes" id="UP001221217">
    <property type="component" value="Unassembled WGS sequence"/>
</dbReference>
<accession>A0AAJ1MKH0</accession>
<dbReference type="Gene3D" id="3.40.50.970">
    <property type="match status" value="1"/>
</dbReference>
<evidence type="ECO:0000259" key="4">
    <source>
        <dbReference type="SMART" id="SM00861"/>
    </source>
</evidence>
<reference evidence="5 6" key="1">
    <citation type="submission" date="2022-12" db="EMBL/GenBank/DDBJ databases">
        <title>Metagenome assembled genome from gulf of manar.</title>
        <authorList>
            <person name="Kohli P."/>
            <person name="Pk S."/>
            <person name="Venkata Ramana C."/>
            <person name="Sasikala C."/>
        </authorList>
    </citation>
    <scope>NUCLEOTIDE SEQUENCE [LARGE SCALE GENOMIC DNA]</scope>
    <source>
        <strain evidence="5">JB008</strain>
    </source>
</reference>
<evidence type="ECO:0000313" key="6">
    <source>
        <dbReference type="Proteomes" id="UP001221217"/>
    </source>
</evidence>
<dbReference type="AlphaFoldDB" id="A0AAJ1MKH0"/>
<sequence>MRDITYAQAINEAMSEEMRLDKNLIFIGEDIGVYGGAFGVSKGMFEEFGPERVKDTPISEQVITGCAAGASMTGLKTIAEMMFSDFMTLAMDQLANQAAKNRFQFGGQGAVPMVLRAPGGSGTGAAEQHSQSLEAWVAHVPGLKVVIPSTPADAKGLLKASIRDNNPVVFLEQKLLYRQKGPVAEIGEDEIIPLGKADVKREGKDVTIITYGRMVPRSLKVAEDLAKEGIDVEVVDIRTLVPLDKEALIKSAKKTGKVLVVHEACQTGGFGGELVSVVVESDAFFYLDAPVKRLGGLDVPIPYNPNLEAQVVPTEEKITAAIKNLL</sequence>
<dbReference type="PANTHER" id="PTHR43257:SF2">
    <property type="entry name" value="PYRUVATE DEHYDROGENASE E1 COMPONENT SUBUNIT BETA"/>
    <property type="match status" value="1"/>
</dbReference>
<dbReference type="CDD" id="cd07036">
    <property type="entry name" value="TPP_PYR_E1-PDHc-beta_like"/>
    <property type="match status" value="1"/>
</dbReference>
<dbReference type="InterPro" id="IPR005475">
    <property type="entry name" value="Transketolase-like_Pyr-bd"/>
</dbReference>
<dbReference type="GO" id="GO:0016491">
    <property type="term" value="F:oxidoreductase activity"/>
    <property type="evidence" value="ECO:0007669"/>
    <property type="project" value="UniProtKB-KW"/>
</dbReference>
<name>A0AAJ1MKH0_9SPIO</name>
<dbReference type="InterPro" id="IPR009014">
    <property type="entry name" value="Transketo_C/PFOR_II"/>
</dbReference>
<evidence type="ECO:0000256" key="2">
    <source>
        <dbReference type="ARBA" id="ARBA00023002"/>
    </source>
</evidence>